<dbReference type="SMART" id="SM00575">
    <property type="entry name" value="ZnF_PMZ"/>
    <property type="match status" value="1"/>
</dbReference>
<reference evidence="7" key="1">
    <citation type="journal article" date="2010" name="BMC Plant Biol.">
        <title>Comparison of homoeolocus organisation in paired BAC clones from white clover (Trifolium repens L.) and microcolinearity with model legume species.</title>
        <authorList>
            <person name="Hand M.L."/>
            <person name="Cogan N.O."/>
            <person name="Sawbridge T.I."/>
            <person name="Spangenberg G.C."/>
            <person name="Forster J.W."/>
        </authorList>
    </citation>
    <scope>NUCLEOTIDE SEQUENCE</scope>
</reference>
<evidence type="ECO:0000259" key="6">
    <source>
        <dbReference type="PROSITE" id="PS50966"/>
    </source>
</evidence>
<dbReference type="Pfam" id="PF03101">
    <property type="entry name" value="FAR1"/>
    <property type="match status" value="1"/>
</dbReference>
<protein>
    <recommendedName>
        <fullName evidence="6">SWIM-type domain-containing protein</fullName>
    </recommendedName>
</protein>
<dbReference type="InterPro" id="IPR004330">
    <property type="entry name" value="FAR1_DNA_bnd_dom"/>
</dbReference>
<feature type="compositionally biased region" description="Polar residues" evidence="5">
    <location>
        <begin position="858"/>
        <end position="871"/>
    </location>
</feature>
<accession>D3YBB9</accession>
<name>D3YBB9_TRIRP</name>
<dbReference type="GO" id="GO:0008270">
    <property type="term" value="F:zinc ion binding"/>
    <property type="evidence" value="ECO:0007669"/>
    <property type="project" value="UniProtKB-KW"/>
</dbReference>
<feature type="domain" description="SWIM-type" evidence="6">
    <location>
        <begin position="648"/>
        <end position="682"/>
    </location>
</feature>
<sequence>MEVIAKPFDNNNGFQRLSPLSEKSAFASEYTSLSDLTRARRRGCHGLFMSLMDSTSTPSLINGGSSETNTDKSQCYYPTNKESWESLGFATVEEIEKFYGNYAYNIGFSIRTQLKGKVNSMGQKTDRVHYVRFVCNKEGFRRGSLLDPKNRSRSDSPLVIEFEKVKERPEERVGCKAGISLKWDEALSVYKIYKWDVDHCHALHKSEHSRYLRAFREVNEVQGQLAVINSKAGMSIRNSYEVMGQGVGGTDNLPFRFSDLKNYLMTVRQKEMFVGEATVIQEFFRNEAHSKPSFYYDIQVDAEEDIASIFWADGIMQHDYSLFGDVISFDTTYRTNNQYRPLAAFLGFDNHRKSVLFGAALLYDETAATFDWLFTTFLKCMSNKQPHTIYTDQAPALLKSVPNIFKGVFHGICSWHMAENAKKNLGSRANSAFFDEFNNLVSNVENEIEFDYNWEQMMKICFDGRPTSDFRWLVQTHKIRMHWSSAWVKSTFTAGLKTTQLSESFNAFLRRFLQPDHSLVRFFSHFNIMVQRMRDNHTELDFKAANTKTKNNYPNSQLMRSVVNKYTPACFAFIHKQYDLSFKYYYEEDTTKGSDLIRVFNVFTIEKVHDPDEVDDDKYDDADNEGGSNVDVMDEELQDHDRLDERVVTVDVRSKSFSCTCRMFENRGFLCRHVFKILEFLGGSVQYHSLKTIPAQYVLKRWTRDVRPSADKLKSIINATTEDTTQAQRYQQICAVTVQLCTRVCADPEASQIFLDGIIEAGKKAEELLRSKGIRTNPASATSSKSSIVAAAGEASSGVKSTAPKFKERINPNRSKKRMKCDYEKSRERQKFRLERKKKQKDDHEALKTKAREGLSTDDFQSQQSCSGVNH</sequence>
<dbReference type="PANTHER" id="PTHR47718">
    <property type="entry name" value="OS01G0519700 PROTEIN"/>
    <property type="match status" value="1"/>
</dbReference>
<feature type="region of interest" description="Disordered" evidence="5">
    <location>
        <begin position="798"/>
        <end position="871"/>
    </location>
</feature>
<dbReference type="Pfam" id="PF04434">
    <property type="entry name" value="SWIM"/>
    <property type="match status" value="1"/>
</dbReference>
<feature type="compositionally biased region" description="Basic and acidic residues" evidence="5">
    <location>
        <begin position="840"/>
        <end position="855"/>
    </location>
</feature>
<dbReference type="PROSITE" id="PS50966">
    <property type="entry name" value="ZF_SWIM"/>
    <property type="match status" value="1"/>
</dbReference>
<evidence type="ECO:0000313" key="7">
    <source>
        <dbReference type="EMBL" id="ADD09570.1"/>
    </source>
</evidence>
<feature type="compositionally biased region" description="Basic and acidic residues" evidence="5">
    <location>
        <begin position="820"/>
        <end position="833"/>
    </location>
</feature>
<evidence type="ECO:0000256" key="1">
    <source>
        <dbReference type="ARBA" id="ARBA00022723"/>
    </source>
</evidence>
<evidence type="ECO:0000256" key="3">
    <source>
        <dbReference type="ARBA" id="ARBA00022833"/>
    </source>
</evidence>
<dbReference type="Pfam" id="PF10551">
    <property type="entry name" value="MULE"/>
    <property type="match status" value="1"/>
</dbReference>
<keyword evidence="3" id="KW-0862">Zinc</keyword>
<evidence type="ECO:0000256" key="2">
    <source>
        <dbReference type="ARBA" id="ARBA00022771"/>
    </source>
</evidence>
<dbReference type="InterPro" id="IPR006564">
    <property type="entry name" value="Znf_PMZ"/>
</dbReference>
<evidence type="ECO:0000256" key="4">
    <source>
        <dbReference type="PROSITE-ProRule" id="PRU00325"/>
    </source>
</evidence>
<proteinExistence type="predicted"/>
<evidence type="ECO:0000256" key="5">
    <source>
        <dbReference type="SAM" id="MobiDB-lite"/>
    </source>
</evidence>
<organism evidence="7">
    <name type="scientific">Trifolium repens</name>
    <name type="common">Creeping white clover</name>
    <dbReference type="NCBI Taxonomy" id="3899"/>
    <lineage>
        <taxon>Eukaryota</taxon>
        <taxon>Viridiplantae</taxon>
        <taxon>Streptophyta</taxon>
        <taxon>Embryophyta</taxon>
        <taxon>Tracheophyta</taxon>
        <taxon>Spermatophyta</taxon>
        <taxon>Magnoliopsida</taxon>
        <taxon>eudicotyledons</taxon>
        <taxon>Gunneridae</taxon>
        <taxon>Pentapetalae</taxon>
        <taxon>rosids</taxon>
        <taxon>fabids</taxon>
        <taxon>Fabales</taxon>
        <taxon>Fabaceae</taxon>
        <taxon>Papilionoideae</taxon>
        <taxon>50 kb inversion clade</taxon>
        <taxon>NPAAA clade</taxon>
        <taxon>Hologalegina</taxon>
        <taxon>IRL clade</taxon>
        <taxon>Trifolieae</taxon>
        <taxon>Trifolium</taxon>
    </lineage>
</organism>
<dbReference type="PANTHER" id="PTHR47718:SF2">
    <property type="entry name" value="PROTEIN FAR1-RELATED SEQUENCE 5-LIKE"/>
    <property type="match status" value="1"/>
</dbReference>
<dbReference type="InterPro" id="IPR018289">
    <property type="entry name" value="MULE_transposase_dom"/>
</dbReference>
<dbReference type="AlphaFoldDB" id="D3YBB9"/>
<dbReference type="InterPro" id="IPR007527">
    <property type="entry name" value="Znf_SWIM"/>
</dbReference>
<keyword evidence="2 4" id="KW-0863">Zinc-finger</keyword>
<keyword evidence="1" id="KW-0479">Metal-binding</keyword>
<dbReference type="EMBL" id="GU443959">
    <property type="protein sequence ID" value="ADD09570.1"/>
    <property type="molecule type" value="Genomic_DNA"/>
</dbReference>